<name>A0A5E4PE77_9COXI</name>
<comment type="similarity">
    <text evidence="13">Belongs to the CcmE/CycJ family.</text>
</comment>
<dbReference type="HAMAP" id="MF_01959">
    <property type="entry name" value="CcmE"/>
    <property type="match status" value="1"/>
</dbReference>
<dbReference type="EMBL" id="LR699119">
    <property type="protein sequence ID" value="VVC74872.1"/>
    <property type="molecule type" value="Genomic_DNA"/>
</dbReference>
<comment type="subcellular location">
    <subcellularLocation>
        <location evidence="1">Cell inner membrane</location>
    </subcellularLocation>
    <subcellularLocation>
        <location evidence="13">Cell membrane</location>
        <topology evidence="13">Single-pass type II membrane protein</topology>
    </subcellularLocation>
</comment>
<dbReference type="NCBIfam" id="NF009727">
    <property type="entry name" value="PRK13254.1-1"/>
    <property type="match status" value="1"/>
</dbReference>
<keyword evidence="3" id="KW-0997">Cell inner membrane</keyword>
<evidence type="ECO:0000256" key="13">
    <source>
        <dbReference type="HAMAP-Rule" id="MF_01959"/>
    </source>
</evidence>
<dbReference type="PANTHER" id="PTHR34128:SF2">
    <property type="entry name" value="CYTOCHROME C-TYPE BIOGENESIS PROTEIN CCME HOMOLOG, MITOCHONDRIAL"/>
    <property type="match status" value="1"/>
</dbReference>
<evidence type="ECO:0000256" key="10">
    <source>
        <dbReference type="ARBA" id="ARBA00023004"/>
    </source>
</evidence>
<feature type="topological domain" description="Cytoplasmic" evidence="13">
    <location>
        <begin position="1"/>
        <end position="8"/>
    </location>
</feature>
<dbReference type="Proteomes" id="UP000324194">
    <property type="component" value="Chromosome 1"/>
</dbReference>
<feature type="binding site" description="covalent" evidence="13 14">
    <location>
        <position position="124"/>
    </location>
    <ligand>
        <name>heme</name>
        <dbReference type="ChEBI" id="CHEBI:30413"/>
    </ligand>
</feature>
<keyword evidence="5 13" id="KW-0812">Transmembrane</keyword>
<dbReference type="GO" id="GO:0017003">
    <property type="term" value="P:protein-heme linkage"/>
    <property type="evidence" value="ECO:0007669"/>
    <property type="project" value="UniProtKB-UniRule"/>
</dbReference>
<dbReference type="NCBIfam" id="NF009729">
    <property type="entry name" value="PRK13254.1-3"/>
    <property type="match status" value="1"/>
</dbReference>
<evidence type="ECO:0000256" key="14">
    <source>
        <dbReference type="PIRSR" id="PIRSR604329-50"/>
    </source>
</evidence>
<evidence type="ECO:0000256" key="8">
    <source>
        <dbReference type="ARBA" id="ARBA00022968"/>
    </source>
</evidence>
<evidence type="ECO:0000256" key="15">
    <source>
        <dbReference type="SAM" id="Phobius"/>
    </source>
</evidence>
<feature type="binding site" description="axial binding residue" evidence="13 14">
    <location>
        <position position="128"/>
    </location>
    <ligand>
        <name>heme</name>
        <dbReference type="ChEBI" id="CHEBI:30413"/>
    </ligand>
    <ligandPart>
        <name>Fe</name>
        <dbReference type="ChEBI" id="CHEBI:18248"/>
    </ligandPart>
</feature>
<keyword evidence="6 13" id="KW-0479">Metal-binding</keyword>
<dbReference type="KEGG" id="asip:AQUSIP_01460"/>
<evidence type="ECO:0000256" key="7">
    <source>
        <dbReference type="ARBA" id="ARBA00022748"/>
    </source>
</evidence>
<evidence type="ECO:0000256" key="4">
    <source>
        <dbReference type="ARBA" id="ARBA00022617"/>
    </source>
</evidence>
<sequence length="157" mass="17447">MNYLHKRRLYYVGLFVLGLAAAAGLILYALKQNINVFLTPGQIAAAHLQPAYHFRLGGMVKNGSVKRDPAGLGVEFIVTDFKRDLPVRYTGILPDLFREGKGVIAEGSLDTEGRFIATQVLAKHDENYMPKNVYKAMYEKTGVTTVNTSPRTDRNIS</sequence>
<keyword evidence="10 13" id="KW-0408">Iron</keyword>
<evidence type="ECO:0000256" key="1">
    <source>
        <dbReference type="ARBA" id="ARBA00004533"/>
    </source>
</evidence>
<feature type="topological domain" description="Extracellular" evidence="13">
    <location>
        <begin position="30"/>
        <end position="157"/>
    </location>
</feature>
<reference evidence="16 17" key="1">
    <citation type="submission" date="2019-08" db="EMBL/GenBank/DDBJ databases">
        <authorList>
            <person name="Guy L."/>
        </authorList>
    </citation>
    <scope>NUCLEOTIDE SEQUENCE [LARGE SCALE GENOMIC DNA]</scope>
    <source>
        <strain evidence="16 17">SGT-108</strain>
    </source>
</reference>
<dbReference type="GO" id="GO:0046872">
    <property type="term" value="F:metal ion binding"/>
    <property type="evidence" value="ECO:0007669"/>
    <property type="project" value="UniProtKB-KW"/>
</dbReference>
<dbReference type="Pfam" id="PF03100">
    <property type="entry name" value="CcmE"/>
    <property type="match status" value="1"/>
</dbReference>
<dbReference type="InterPro" id="IPR036127">
    <property type="entry name" value="CcmE-like_sf"/>
</dbReference>
<proteinExistence type="inferred from homology"/>
<keyword evidence="7 13" id="KW-0201">Cytochrome c-type biogenesis</keyword>
<evidence type="ECO:0000256" key="6">
    <source>
        <dbReference type="ARBA" id="ARBA00022723"/>
    </source>
</evidence>
<dbReference type="InterPro" id="IPR012340">
    <property type="entry name" value="NA-bd_OB-fold"/>
</dbReference>
<feature type="transmembrane region" description="Helical" evidence="15">
    <location>
        <begin position="9"/>
        <end position="30"/>
    </location>
</feature>
<protein>
    <recommendedName>
        <fullName evidence="13">Cytochrome c-type biogenesis protein CcmE</fullName>
    </recommendedName>
    <alternativeName>
        <fullName evidence="13">Cytochrome c maturation protein E</fullName>
    </alternativeName>
    <alternativeName>
        <fullName evidence="13">Heme chaperone CcmE</fullName>
    </alternativeName>
</protein>
<comment type="function">
    <text evidence="12 13">Heme chaperone required for the biogenesis of c-type cytochromes. Transiently binds heme delivered by CcmC and transfers the heme to apo-cytochromes in a process facilitated by CcmF and CcmH.</text>
</comment>
<keyword evidence="11 13" id="KW-0472">Membrane</keyword>
<dbReference type="PANTHER" id="PTHR34128">
    <property type="entry name" value="CYTOCHROME C-TYPE BIOGENESIS PROTEIN CCME HOMOLOG, MITOCHONDRIAL"/>
    <property type="match status" value="1"/>
</dbReference>
<evidence type="ECO:0000256" key="2">
    <source>
        <dbReference type="ARBA" id="ARBA00022475"/>
    </source>
</evidence>
<dbReference type="GO" id="GO:0020037">
    <property type="term" value="F:heme binding"/>
    <property type="evidence" value="ECO:0007669"/>
    <property type="project" value="InterPro"/>
</dbReference>
<evidence type="ECO:0000313" key="16">
    <source>
        <dbReference type="EMBL" id="VVC74872.1"/>
    </source>
</evidence>
<evidence type="ECO:0000256" key="9">
    <source>
        <dbReference type="ARBA" id="ARBA00022989"/>
    </source>
</evidence>
<dbReference type="NCBIfam" id="NF009731">
    <property type="entry name" value="PRK13254.1-5"/>
    <property type="match status" value="1"/>
</dbReference>
<gene>
    <name evidence="13 16" type="primary">ccmE</name>
    <name evidence="13" type="synonym">cycJ</name>
    <name evidence="16" type="ORF">AQUSIP_01460</name>
</gene>
<accession>A0A5E4PE77</accession>
<dbReference type="InterPro" id="IPR004329">
    <property type="entry name" value="CcmE"/>
</dbReference>
<keyword evidence="4 13" id="KW-0349">Heme</keyword>
<dbReference type="AlphaFoldDB" id="A0A5E4PE77"/>
<evidence type="ECO:0000256" key="5">
    <source>
        <dbReference type="ARBA" id="ARBA00022692"/>
    </source>
</evidence>
<dbReference type="FunFam" id="2.40.50.140:FF:000104">
    <property type="entry name" value="Cytochrome c-type biogenesis protein CcmE"/>
    <property type="match status" value="1"/>
</dbReference>
<keyword evidence="9 13" id="KW-1133">Transmembrane helix</keyword>
<dbReference type="GO" id="GO:0017004">
    <property type="term" value="P:cytochrome complex assembly"/>
    <property type="evidence" value="ECO:0007669"/>
    <property type="project" value="UniProtKB-KW"/>
</dbReference>
<keyword evidence="2 13" id="KW-1003">Cell membrane</keyword>
<evidence type="ECO:0000313" key="17">
    <source>
        <dbReference type="Proteomes" id="UP000324194"/>
    </source>
</evidence>
<evidence type="ECO:0000256" key="11">
    <source>
        <dbReference type="ARBA" id="ARBA00023136"/>
    </source>
</evidence>
<evidence type="ECO:0000256" key="3">
    <source>
        <dbReference type="ARBA" id="ARBA00022519"/>
    </source>
</evidence>
<organism evidence="16 17">
    <name type="scientific">Aquicella siphonis</name>
    <dbReference type="NCBI Taxonomy" id="254247"/>
    <lineage>
        <taxon>Bacteria</taxon>
        <taxon>Pseudomonadati</taxon>
        <taxon>Pseudomonadota</taxon>
        <taxon>Gammaproteobacteria</taxon>
        <taxon>Legionellales</taxon>
        <taxon>Coxiellaceae</taxon>
        <taxon>Aquicella</taxon>
    </lineage>
</organism>
<evidence type="ECO:0000256" key="12">
    <source>
        <dbReference type="ARBA" id="ARBA00056663"/>
    </source>
</evidence>
<keyword evidence="8 13" id="KW-0735">Signal-anchor</keyword>
<dbReference type="Gene3D" id="2.40.50.140">
    <property type="entry name" value="Nucleic acid-binding proteins"/>
    <property type="match status" value="1"/>
</dbReference>
<dbReference type="OrthoDB" id="9793584at2"/>
<dbReference type="RefSeq" id="WP_148337670.1">
    <property type="nucleotide sequence ID" value="NZ_LR699119.1"/>
</dbReference>
<dbReference type="SUPFAM" id="SSF82093">
    <property type="entry name" value="Heme chaperone CcmE"/>
    <property type="match status" value="1"/>
</dbReference>
<dbReference type="GO" id="GO:0005886">
    <property type="term" value="C:plasma membrane"/>
    <property type="evidence" value="ECO:0007669"/>
    <property type="project" value="UniProtKB-SubCell"/>
</dbReference>
<keyword evidence="17" id="KW-1185">Reference proteome</keyword>